<gene>
    <name evidence="3" type="ORF">C1634_022350</name>
</gene>
<proteinExistence type="predicted"/>
<dbReference type="EMBL" id="PPEG02000010">
    <property type="protein sequence ID" value="PWN58797.1"/>
    <property type="molecule type" value="Genomic_DNA"/>
</dbReference>
<dbReference type="AlphaFoldDB" id="A0A316WBY3"/>
<dbReference type="InterPro" id="IPR049712">
    <property type="entry name" value="Poly_export"/>
</dbReference>
<sequence>MMKNFKYLFLIFPFLVTSCITTKDVRYLQPSESLVINEEGLVPYNIPVYRITKNDILNLNIVTTPKGDAAQFYSSYNTSGGLTNGGVVSSAISGGGVNVGTNGGGSGGGRGGNMNFYFNGLKVDSNGDINIFGIGYIKAEGRTLDDITKEIQDKVNENFQEGKSEVRLNTDGITYYILGDVETTGLSGEKVTHKNTLTITEALAINGGLNRTIDKKEVVIHRKLPEGIKIAKIDLTREDLMNSPYYYIQNGDEIYLNTRAKSLNGFGKDPIQTLTTGVSVITTALSIYLLLKNL</sequence>
<dbReference type="Pfam" id="PF02563">
    <property type="entry name" value="Poly_export"/>
    <property type="match status" value="1"/>
</dbReference>
<evidence type="ECO:0000256" key="1">
    <source>
        <dbReference type="ARBA" id="ARBA00022729"/>
    </source>
</evidence>
<dbReference type="InterPro" id="IPR003715">
    <property type="entry name" value="Poly_export_N"/>
</dbReference>
<protein>
    <submittedName>
        <fullName evidence="3">Gliding motility protein</fullName>
    </submittedName>
</protein>
<dbReference type="PANTHER" id="PTHR33619">
    <property type="entry name" value="POLYSACCHARIDE EXPORT PROTEIN GFCE-RELATED"/>
    <property type="match status" value="1"/>
</dbReference>
<accession>A0A316WBY3</accession>
<organism evidence="3 4">
    <name type="scientific">Chryseobacterium viscerum</name>
    <dbReference type="NCBI Taxonomy" id="1037377"/>
    <lineage>
        <taxon>Bacteria</taxon>
        <taxon>Pseudomonadati</taxon>
        <taxon>Bacteroidota</taxon>
        <taxon>Flavobacteriia</taxon>
        <taxon>Flavobacteriales</taxon>
        <taxon>Weeksellaceae</taxon>
        <taxon>Chryseobacterium group</taxon>
        <taxon>Chryseobacterium</taxon>
    </lineage>
</organism>
<evidence type="ECO:0000259" key="2">
    <source>
        <dbReference type="Pfam" id="PF02563"/>
    </source>
</evidence>
<keyword evidence="1" id="KW-0732">Signal</keyword>
<dbReference type="PROSITE" id="PS51257">
    <property type="entry name" value="PROKAR_LIPOPROTEIN"/>
    <property type="match status" value="1"/>
</dbReference>
<dbReference type="Gene3D" id="3.10.560.10">
    <property type="entry name" value="Outer membrane lipoprotein wza domain like"/>
    <property type="match status" value="1"/>
</dbReference>
<feature type="domain" description="Polysaccharide export protein N-terminal" evidence="2">
    <location>
        <begin position="47"/>
        <end position="167"/>
    </location>
</feature>
<evidence type="ECO:0000313" key="3">
    <source>
        <dbReference type="EMBL" id="PWN58797.1"/>
    </source>
</evidence>
<evidence type="ECO:0000313" key="4">
    <source>
        <dbReference type="Proteomes" id="UP000236413"/>
    </source>
</evidence>
<dbReference type="PANTHER" id="PTHR33619:SF3">
    <property type="entry name" value="POLYSACCHARIDE EXPORT PROTEIN GFCE-RELATED"/>
    <property type="match status" value="1"/>
</dbReference>
<name>A0A316WBY3_9FLAO</name>
<dbReference type="GO" id="GO:0015159">
    <property type="term" value="F:polysaccharide transmembrane transporter activity"/>
    <property type="evidence" value="ECO:0007669"/>
    <property type="project" value="InterPro"/>
</dbReference>
<reference evidence="3 4" key="1">
    <citation type="submission" date="2018-04" db="EMBL/GenBank/DDBJ databases">
        <title>Chryseobacterium oncorhynchi 701B-08T from rainbow trout, and Chryseobacterium viscerum 687B-08T from diseased fish.</title>
        <authorList>
            <person name="Jeong J.-J."/>
            <person name="Lee Y.J."/>
            <person name="Pathiraja D."/>
            <person name="Park B."/>
            <person name="Choi I.-G."/>
            <person name="Kim K.D."/>
        </authorList>
    </citation>
    <scope>NUCLEOTIDE SEQUENCE [LARGE SCALE GENOMIC DNA]</scope>
    <source>
        <strain evidence="3 4">687B-08</strain>
    </source>
</reference>
<dbReference type="Gene3D" id="3.30.1950.10">
    <property type="entry name" value="wza like domain"/>
    <property type="match status" value="1"/>
</dbReference>
<dbReference type="Proteomes" id="UP000236413">
    <property type="component" value="Unassembled WGS sequence"/>
</dbReference>
<comment type="caution">
    <text evidence="3">The sequence shown here is derived from an EMBL/GenBank/DDBJ whole genome shotgun (WGS) entry which is preliminary data.</text>
</comment>